<organism evidence="2 3">
    <name type="scientific">Pontibacter aydingkolensis</name>
    <dbReference type="NCBI Taxonomy" id="1911536"/>
    <lineage>
        <taxon>Bacteria</taxon>
        <taxon>Pseudomonadati</taxon>
        <taxon>Bacteroidota</taxon>
        <taxon>Cytophagia</taxon>
        <taxon>Cytophagales</taxon>
        <taxon>Hymenobacteraceae</taxon>
        <taxon>Pontibacter</taxon>
    </lineage>
</organism>
<dbReference type="NCBIfam" id="NF045521">
    <property type="entry name" value="rhoda_near_glyco"/>
    <property type="match status" value="1"/>
</dbReference>
<dbReference type="SUPFAM" id="SSF52821">
    <property type="entry name" value="Rhodanese/Cell cycle control phosphatase"/>
    <property type="match status" value="1"/>
</dbReference>
<sequence>MIRKTAILLAFKFILVFNTFGQIKNSAYHTVLKGLYNNTVPVITPARLHQKLGSQNNVVLLDTRSKSEYEVSHLKGALLVDYDSFVMEQVRHLPKTTLLVVYCSVGYRSEKIGEKLKKEGYTNVYNLYGGIFEWVNNGFAVYNAKGSTQRVHAYSTAWGIWLTKGEKVYE</sequence>
<dbReference type="Gene3D" id="3.40.250.10">
    <property type="entry name" value="Rhodanese-like domain"/>
    <property type="match status" value="1"/>
</dbReference>
<dbReference type="RefSeq" id="WP_219877917.1">
    <property type="nucleotide sequence ID" value="NZ_JAHYXK010000010.1"/>
</dbReference>
<feature type="domain" description="Rhodanese" evidence="1">
    <location>
        <begin position="54"/>
        <end position="143"/>
    </location>
</feature>
<dbReference type="Pfam" id="PF00581">
    <property type="entry name" value="Rhodanese"/>
    <property type="match status" value="1"/>
</dbReference>
<reference evidence="2 3" key="1">
    <citation type="journal article" date="2016" name="Int. J. Syst. Evol. Microbiol.">
        <title>Pontibacter aydingkolensis sp. nov., isolated from soil of a salt lake.</title>
        <authorList>
            <person name="Osman G."/>
            <person name="Zhang T."/>
            <person name="Lou K."/>
            <person name="Gao Y."/>
            <person name="Chang W."/>
            <person name="Lin Q."/>
            <person name="Yang H.M."/>
            <person name="Huo X.D."/>
            <person name="Wang N."/>
        </authorList>
    </citation>
    <scope>NUCLEOTIDE SEQUENCE [LARGE SCALE GENOMIC DNA]</scope>
    <source>
        <strain evidence="2 3">KACC 19255</strain>
    </source>
</reference>
<dbReference type="CDD" id="cd00158">
    <property type="entry name" value="RHOD"/>
    <property type="match status" value="1"/>
</dbReference>
<name>A0ABS7CW83_9BACT</name>
<dbReference type="PROSITE" id="PS50206">
    <property type="entry name" value="RHODANESE_3"/>
    <property type="match status" value="1"/>
</dbReference>
<dbReference type="InterPro" id="IPR050229">
    <property type="entry name" value="GlpE_sulfurtransferase"/>
</dbReference>
<evidence type="ECO:0000259" key="1">
    <source>
        <dbReference type="PROSITE" id="PS50206"/>
    </source>
</evidence>
<accession>A0ABS7CW83</accession>
<protein>
    <submittedName>
        <fullName evidence="2">Rhodanese-like domain-containing protein</fullName>
    </submittedName>
</protein>
<dbReference type="Proteomes" id="UP000813018">
    <property type="component" value="Unassembled WGS sequence"/>
</dbReference>
<evidence type="ECO:0000313" key="2">
    <source>
        <dbReference type="EMBL" id="MBW7468045.1"/>
    </source>
</evidence>
<dbReference type="InterPro" id="IPR036873">
    <property type="entry name" value="Rhodanese-like_dom_sf"/>
</dbReference>
<dbReference type="SMART" id="SM00450">
    <property type="entry name" value="RHOD"/>
    <property type="match status" value="1"/>
</dbReference>
<comment type="caution">
    <text evidence="2">The sequence shown here is derived from an EMBL/GenBank/DDBJ whole genome shotgun (WGS) entry which is preliminary data.</text>
</comment>
<dbReference type="PANTHER" id="PTHR43031:SF1">
    <property type="entry name" value="PYRIDINE NUCLEOTIDE-DISULPHIDE OXIDOREDUCTASE"/>
    <property type="match status" value="1"/>
</dbReference>
<dbReference type="PANTHER" id="PTHR43031">
    <property type="entry name" value="FAD-DEPENDENT OXIDOREDUCTASE"/>
    <property type="match status" value="1"/>
</dbReference>
<gene>
    <name evidence="2" type="ORF">K0O23_13300</name>
</gene>
<keyword evidence="3" id="KW-1185">Reference proteome</keyword>
<proteinExistence type="predicted"/>
<evidence type="ECO:0000313" key="3">
    <source>
        <dbReference type="Proteomes" id="UP000813018"/>
    </source>
</evidence>
<dbReference type="EMBL" id="JAHYXK010000010">
    <property type="protein sequence ID" value="MBW7468045.1"/>
    <property type="molecule type" value="Genomic_DNA"/>
</dbReference>
<dbReference type="InterPro" id="IPR001763">
    <property type="entry name" value="Rhodanese-like_dom"/>
</dbReference>